<dbReference type="PANTHER" id="PTHR33840">
    <property type="match status" value="1"/>
</dbReference>
<feature type="compositionally biased region" description="Low complexity" evidence="1">
    <location>
        <begin position="448"/>
        <end position="463"/>
    </location>
</feature>
<dbReference type="Proteomes" id="UP000284706">
    <property type="component" value="Unassembled WGS sequence"/>
</dbReference>
<dbReference type="AlphaFoldDB" id="A0A409YRR9"/>
<dbReference type="InterPro" id="IPR029058">
    <property type="entry name" value="AB_hydrolase_fold"/>
</dbReference>
<keyword evidence="4" id="KW-1185">Reference proteome</keyword>
<proteinExistence type="predicted"/>
<accession>A0A409YRR9</accession>
<feature type="region of interest" description="Disordered" evidence="1">
    <location>
        <begin position="448"/>
        <end position="471"/>
    </location>
</feature>
<organism evidence="3 4">
    <name type="scientific">Gymnopilus dilepis</name>
    <dbReference type="NCBI Taxonomy" id="231916"/>
    <lineage>
        <taxon>Eukaryota</taxon>
        <taxon>Fungi</taxon>
        <taxon>Dikarya</taxon>
        <taxon>Basidiomycota</taxon>
        <taxon>Agaricomycotina</taxon>
        <taxon>Agaricomycetes</taxon>
        <taxon>Agaricomycetidae</taxon>
        <taxon>Agaricales</taxon>
        <taxon>Agaricineae</taxon>
        <taxon>Hymenogastraceae</taxon>
        <taxon>Gymnopilus</taxon>
    </lineage>
</organism>
<gene>
    <name evidence="3" type="ORF">CVT26_008943</name>
</gene>
<evidence type="ECO:0000259" key="2">
    <source>
        <dbReference type="Pfam" id="PF09994"/>
    </source>
</evidence>
<dbReference type="SUPFAM" id="SSF53474">
    <property type="entry name" value="alpha/beta-Hydrolases"/>
    <property type="match status" value="1"/>
</dbReference>
<dbReference type="Pfam" id="PF09994">
    <property type="entry name" value="T6SS_Tle1-like_cat"/>
    <property type="match status" value="1"/>
</dbReference>
<dbReference type="InParanoid" id="A0A409YRR9"/>
<dbReference type="OrthoDB" id="3057168at2759"/>
<reference evidence="3 4" key="1">
    <citation type="journal article" date="2018" name="Evol. Lett.">
        <title>Horizontal gene cluster transfer increased hallucinogenic mushroom diversity.</title>
        <authorList>
            <person name="Reynolds H.T."/>
            <person name="Vijayakumar V."/>
            <person name="Gluck-Thaler E."/>
            <person name="Korotkin H.B."/>
            <person name="Matheny P.B."/>
            <person name="Slot J.C."/>
        </authorList>
    </citation>
    <scope>NUCLEOTIDE SEQUENCE [LARGE SCALE GENOMIC DNA]</scope>
    <source>
        <strain evidence="3 4">SRW20</strain>
    </source>
</reference>
<dbReference type="PANTHER" id="PTHR33840:SF1">
    <property type="entry name" value="TLE1 PHOSPHOLIPASE DOMAIN-CONTAINING PROTEIN"/>
    <property type="match status" value="1"/>
</dbReference>
<name>A0A409YRR9_9AGAR</name>
<dbReference type="EMBL" id="NHYE01000443">
    <property type="protein sequence ID" value="PPR05702.1"/>
    <property type="molecule type" value="Genomic_DNA"/>
</dbReference>
<evidence type="ECO:0000256" key="1">
    <source>
        <dbReference type="SAM" id="MobiDB-lite"/>
    </source>
</evidence>
<dbReference type="STRING" id="231916.A0A409YRR9"/>
<dbReference type="InterPro" id="IPR018712">
    <property type="entry name" value="Tle1-like_cat"/>
</dbReference>
<feature type="domain" description="T6SS Phospholipase effector Tle1-like catalytic" evidence="2">
    <location>
        <begin position="39"/>
        <end position="316"/>
    </location>
</feature>
<evidence type="ECO:0000313" key="3">
    <source>
        <dbReference type="EMBL" id="PPR05702.1"/>
    </source>
</evidence>
<evidence type="ECO:0000313" key="4">
    <source>
        <dbReference type="Proteomes" id="UP000284706"/>
    </source>
</evidence>
<protein>
    <recommendedName>
        <fullName evidence="2">T6SS Phospholipase effector Tle1-like catalytic domain-containing protein</fullName>
    </recommendedName>
</protein>
<comment type="caution">
    <text evidence="3">The sequence shown here is derived from an EMBL/GenBank/DDBJ whole genome shotgun (WGS) entry which is preliminary data.</text>
</comment>
<sequence>MQSSATDEETPSVLVASPTRAFTDPQSEHAFLPLHSPYKRIIIFCDGTWQDGVTKQRSEYTNVLRLARTIHREDTRPESAHIPQVVFYQSGIGSANNFYSEYIEGTTGDSLADKVEEAYAFLAHNYKPGDEIFVFGFSRGAYTARMIAMFVGEIGVLDRKDMDKFSAIFLDFQKLGKSKKQALEEKLAQWRSPDAEGKQRVRMRNEKFSVKCVGVWETVGKLGLPEEIAVLPRKSQNIFGFPDRILGEHIEHAFQALALNEMRVDFDCNRFIQSEAGRAKHQTLKQVWFAGCHSDIGGGYKNHDLSDLTLIWMAAQIERLLYLDLEYLENLLRPVAEWGTQQPHNSRTGIFMLADAVQRTLPKQPHDPETHEFFHESLKKQSNLSAAVLEKLNNPDFVAPLEPLEEQMKSKWPYDPDSHRAKAYKQKLQQQQKDSKVGWVRTILRSVSGSSSSVRVAGSDGSVTVESTERRRTIKSSIDIFSLPRNSQRPQKN</sequence>